<sequence>MGCYVVVNEGRDVSMLSDSVAAAVILKNRCMANAKEKPLCRHSRAGENPDFDLLEMFKVNRYFKLPDSCFRGNGDMNVFNFNLL</sequence>
<name>A0A0H4IRK4_NEIG1</name>
<gene>
    <name evidence="1" type="ORF">NGO_00430</name>
</gene>
<organism evidence="1 2">
    <name type="scientific">Neisseria gonorrhoeae (strain ATCC 700825 / FA 1090)</name>
    <dbReference type="NCBI Taxonomy" id="242231"/>
    <lineage>
        <taxon>Bacteria</taxon>
        <taxon>Pseudomonadati</taxon>
        <taxon>Pseudomonadota</taxon>
        <taxon>Betaproteobacteria</taxon>
        <taxon>Neisseriales</taxon>
        <taxon>Neisseriaceae</taxon>
        <taxon>Neisseria</taxon>
    </lineage>
</organism>
<dbReference type="Proteomes" id="UP000000535">
    <property type="component" value="Chromosome"/>
</dbReference>
<accession>A0A0H4IRK4</accession>
<dbReference type="KEGG" id="ngo:NGO_00430"/>
<reference evidence="2" key="1">
    <citation type="submission" date="2003-03" db="EMBL/GenBank/DDBJ databases">
        <title>The complete genome sequence of Neisseria gonorrhoeae.</title>
        <authorList>
            <person name="Lewis L.A."/>
            <person name="Gillaspy A.F."/>
            <person name="McLaughlin R.E."/>
            <person name="Gipson M."/>
            <person name="Ducey T.F."/>
            <person name="Ownbey T."/>
            <person name="Hartman K."/>
            <person name="Nydick C."/>
            <person name="Carson M.B."/>
            <person name="Vaughn J."/>
            <person name="Thomson C."/>
            <person name="Song L."/>
            <person name="Lin S."/>
            <person name="Yuan X."/>
            <person name="Najar F."/>
            <person name="Zhan M."/>
            <person name="Ren Q."/>
            <person name="Zhu H."/>
            <person name="Qi S."/>
            <person name="Kenton S.M."/>
            <person name="Lai H."/>
            <person name="White J.D."/>
            <person name="Clifton S."/>
            <person name="Roe B.A."/>
            <person name="Dyer D.W."/>
        </authorList>
    </citation>
    <scope>NUCLEOTIDE SEQUENCE [LARGE SCALE GENOMIC DNA]</scope>
    <source>
        <strain evidence="2">ATCC 700825 / FA 1090</strain>
    </source>
</reference>
<dbReference type="EMBL" id="AE004969">
    <property type="protein sequence ID" value="AKO63591.1"/>
    <property type="molecule type" value="Genomic_DNA"/>
</dbReference>
<evidence type="ECO:0000313" key="1">
    <source>
        <dbReference type="EMBL" id="AKO63591.1"/>
    </source>
</evidence>
<evidence type="ECO:0000313" key="2">
    <source>
        <dbReference type="Proteomes" id="UP000000535"/>
    </source>
</evidence>
<dbReference type="AlphaFoldDB" id="A0A0H4IRK4"/>
<proteinExistence type="predicted"/>
<protein>
    <submittedName>
        <fullName evidence="1">Uncharacterized protein</fullName>
    </submittedName>
</protein>
<keyword evidence="2" id="KW-1185">Reference proteome</keyword>